<dbReference type="InterPro" id="IPR016181">
    <property type="entry name" value="Acyl_CoA_acyltransferase"/>
</dbReference>
<feature type="active site" description="Proton acceptor; via carboxylate" evidence="3">
    <location>
        <position position="447"/>
    </location>
</feature>
<dbReference type="RefSeq" id="WP_100348513.1">
    <property type="nucleotide sequence ID" value="NZ_PGTZ01000006.1"/>
</dbReference>
<dbReference type="OrthoDB" id="8399956at2"/>
<comment type="caution">
    <text evidence="6">The sequence shown here is derived from an EMBL/GenBank/DDBJ whole genome shotgun (WGS) entry which is preliminary data.</text>
</comment>
<dbReference type="PANTHER" id="PTHR37817:SF1">
    <property type="entry name" value="N-ACETYLTRANSFERASE EIS"/>
    <property type="match status" value="1"/>
</dbReference>
<evidence type="ECO:0000256" key="2">
    <source>
        <dbReference type="ARBA" id="ARBA00023315"/>
    </source>
</evidence>
<name>A0A2M8WUE7_9MICO</name>
<dbReference type="InterPro" id="IPR022902">
    <property type="entry name" value="NAcTrfase_Eis"/>
</dbReference>
<feature type="binding site" evidence="3">
    <location>
        <begin position="117"/>
        <end position="122"/>
    </location>
    <ligand>
        <name>acetyl-CoA</name>
        <dbReference type="ChEBI" id="CHEBI:57288"/>
    </ligand>
</feature>
<dbReference type="InterPro" id="IPR041380">
    <property type="entry name" value="Acetyltransf_17"/>
</dbReference>
<keyword evidence="1 3" id="KW-0808">Transferase</keyword>
<comment type="subunit">
    <text evidence="3">Homohexamer; trimer of dimers.</text>
</comment>
<organism evidence="6 7">
    <name type="scientific">Luteimicrobium subarcticum</name>
    <dbReference type="NCBI Taxonomy" id="620910"/>
    <lineage>
        <taxon>Bacteria</taxon>
        <taxon>Bacillati</taxon>
        <taxon>Actinomycetota</taxon>
        <taxon>Actinomycetes</taxon>
        <taxon>Micrococcales</taxon>
        <taxon>Luteimicrobium</taxon>
    </lineage>
</organism>
<dbReference type="Pfam" id="PF13527">
    <property type="entry name" value="Acetyltransf_9"/>
    <property type="match status" value="1"/>
</dbReference>
<evidence type="ECO:0000256" key="1">
    <source>
        <dbReference type="ARBA" id="ARBA00022679"/>
    </source>
</evidence>
<evidence type="ECO:0000313" key="7">
    <source>
        <dbReference type="Proteomes" id="UP000231586"/>
    </source>
</evidence>
<gene>
    <name evidence="6" type="ORF">CLV34_0325</name>
</gene>
<dbReference type="AlphaFoldDB" id="A0A2M8WUE7"/>
<dbReference type="PANTHER" id="PTHR37817">
    <property type="entry name" value="N-ACETYLTRANSFERASE EIS"/>
    <property type="match status" value="1"/>
</dbReference>
<dbReference type="NCBIfam" id="NF002367">
    <property type="entry name" value="PRK01346.1-4"/>
    <property type="match status" value="1"/>
</dbReference>
<feature type="domain" description="Enhanced intracellular survival protein" evidence="4">
    <location>
        <begin position="341"/>
        <end position="441"/>
    </location>
</feature>
<proteinExistence type="inferred from homology"/>
<keyword evidence="2 3" id="KW-0012">Acyltransferase</keyword>
<dbReference type="InterPro" id="IPR051554">
    <property type="entry name" value="Acetyltransferase_Eis"/>
</dbReference>
<dbReference type="GO" id="GO:0034069">
    <property type="term" value="F:aminoglycoside N-acetyltransferase activity"/>
    <property type="evidence" value="ECO:0007669"/>
    <property type="project" value="TreeGrafter"/>
</dbReference>
<dbReference type="GO" id="GO:0030649">
    <property type="term" value="P:aminoglycoside antibiotic catabolic process"/>
    <property type="evidence" value="ECO:0007669"/>
    <property type="project" value="TreeGrafter"/>
</dbReference>
<dbReference type="Gene3D" id="3.40.630.30">
    <property type="match status" value="2"/>
</dbReference>
<dbReference type="Proteomes" id="UP000231586">
    <property type="component" value="Unassembled WGS sequence"/>
</dbReference>
<reference evidence="6 7" key="1">
    <citation type="submission" date="2017-11" db="EMBL/GenBank/DDBJ databases">
        <title>Genomic Encyclopedia of Archaeal and Bacterial Type Strains, Phase II (KMG-II): From Individual Species to Whole Genera.</title>
        <authorList>
            <person name="Goeker M."/>
        </authorList>
    </citation>
    <scope>NUCLEOTIDE SEQUENCE [LARGE SCALE GENOMIC DNA]</scope>
    <source>
        <strain evidence="6 7">DSM 22413</strain>
    </source>
</reference>
<feature type="domain" description="Eis-like acetyltransferase" evidence="5">
    <location>
        <begin position="217"/>
        <end position="329"/>
    </location>
</feature>
<dbReference type="InterPro" id="IPR036527">
    <property type="entry name" value="SCP2_sterol-bd_dom_sf"/>
</dbReference>
<dbReference type="SUPFAM" id="SSF55729">
    <property type="entry name" value="Acyl-CoA N-acyltransferases (Nat)"/>
    <property type="match status" value="1"/>
</dbReference>
<feature type="active site" description="Proton donor" evidence="3">
    <location>
        <position position="150"/>
    </location>
</feature>
<comment type="similarity">
    <text evidence="3">Belongs to the acetyltransferase Eis family.</text>
</comment>
<protein>
    <submittedName>
        <fullName evidence="6">Putative acetyltransferase</fullName>
    </submittedName>
</protein>
<dbReference type="EMBL" id="PGTZ01000006">
    <property type="protein sequence ID" value="PJI94486.1"/>
    <property type="molecule type" value="Genomic_DNA"/>
</dbReference>
<evidence type="ECO:0000313" key="6">
    <source>
        <dbReference type="EMBL" id="PJI94486.1"/>
    </source>
</evidence>
<dbReference type="InterPro" id="IPR025559">
    <property type="entry name" value="Eis_dom"/>
</dbReference>
<dbReference type="Pfam" id="PF13530">
    <property type="entry name" value="SCP2_2"/>
    <property type="match status" value="1"/>
</dbReference>
<dbReference type="Pfam" id="PF17668">
    <property type="entry name" value="Acetyltransf_17"/>
    <property type="match status" value="1"/>
</dbReference>
<accession>A0A2M8WUE7</accession>
<dbReference type="SUPFAM" id="SSF55718">
    <property type="entry name" value="SCP-like"/>
    <property type="match status" value="1"/>
</dbReference>
<feature type="binding site" evidence="3">
    <location>
        <begin position="109"/>
        <end position="111"/>
    </location>
    <ligand>
        <name>acetyl-CoA</name>
        <dbReference type="ChEBI" id="CHEBI:57288"/>
    </ligand>
</feature>
<dbReference type="HAMAP" id="MF_01812">
    <property type="entry name" value="Eis"/>
    <property type="match status" value="1"/>
</dbReference>
<evidence type="ECO:0000259" key="4">
    <source>
        <dbReference type="Pfam" id="PF13530"/>
    </source>
</evidence>
<evidence type="ECO:0000259" key="5">
    <source>
        <dbReference type="Pfam" id="PF17668"/>
    </source>
</evidence>
<dbReference type="Gene3D" id="3.30.1050.10">
    <property type="entry name" value="SCP2 sterol-binding domain"/>
    <property type="match status" value="1"/>
</dbReference>
<comment type="caution">
    <text evidence="3">Lacks conserved residue(s) required for the propagation of feature annotation.</text>
</comment>
<keyword evidence="7" id="KW-1185">Reference proteome</keyword>
<evidence type="ECO:0000256" key="3">
    <source>
        <dbReference type="HAMAP-Rule" id="MF_01812"/>
    </source>
</evidence>
<sequence length="447" mass="48123">MPERPAPTASLPPGYRFRDLGPADQRDVLTLDGWAFPTGASVESLAEAPSPLSWDRAVGVFHDADDPDAVPVDGAVPVRSDLVGMHASYPFARFPVPGGTTRASGLTWVAVHPGHRRRGLLTAMIDAHVSRSLARGEAVSVLFAAEATIYGRFGYGVAAQDLRLTVPRRAALRDVPGAAEHTVRIETVDPDRHAALCEDLHERAGRDVGGSGLNRPGWVSRETSELRRYFWTDHEATREGREPQRIVIVERDGEPRGYTTFRRKLSWETLGARGWVSGGEVVALDAAAAKALYDVLLDLDLTDEVRPFMIAPDDPLVHLLASYRGAAPTLYDNLWVRLLDVPVALAARRYAGEVDVVLEVRDALLPANAGRWRLRASAFEDGVSAERTTDAADLSLDVRDLGSVYLGGPTLAALAGAGLVEVHSSGALAAASAAFAWPVAPLSSWVF</sequence>